<evidence type="ECO:0000313" key="1">
    <source>
        <dbReference type="EMBL" id="GAD92640.1"/>
    </source>
</evidence>
<keyword evidence="2" id="KW-1185">Reference proteome</keyword>
<dbReference type="AlphaFoldDB" id="V5HT28"/>
<dbReference type="Proteomes" id="UP000018001">
    <property type="component" value="Unassembled WGS sequence"/>
</dbReference>
<dbReference type="HOGENOM" id="CLU_1414973_0_0_1"/>
<evidence type="ECO:0000313" key="2">
    <source>
        <dbReference type="Proteomes" id="UP000018001"/>
    </source>
</evidence>
<comment type="caution">
    <text evidence="1">The sequence shown here is derived from an EMBL/GenBank/DDBJ whole genome shotgun (WGS) entry which is preliminary data.</text>
</comment>
<proteinExistence type="predicted"/>
<dbReference type="EMBL" id="BAUL01000035">
    <property type="protein sequence ID" value="GAD92640.1"/>
    <property type="molecule type" value="Genomic_DNA"/>
</dbReference>
<accession>V5HT28</accession>
<sequence length="192" mass="22361">MTISTERIQERAMLPKDHQEGRLLKVEFLDFTRCRPAWHRRSHASYHEKRQMAEPLDLFSSQDRGKLACRNQRQPQYCRSDLLRSSQSLQSNRDIALREERGTIADALTETFLRFCPWPDDSREAAGAARRLELMVLKRLAEGSQRDRDLQLTETRSTRYGKAGRSVAREMTIRDYAALKNLDRAQLRAALV</sequence>
<protein>
    <submittedName>
        <fullName evidence="1">Uncharacterized protein</fullName>
    </submittedName>
</protein>
<dbReference type="InParanoid" id="V5HT28"/>
<organism evidence="1 2">
    <name type="scientific">Byssochlamys spectabilis (strain No. 5 / NBRC 109023)</name>
    <name type="common">Paecilomyces variotii</name>
    <dbReference type="NCBI Taxonomy" id="1356009"/>
    <lineage>
        <taxon>Eukaryota</taxon>
        <taxon>Fungi</taxon>
        <taxon>Dikarya</taxon>
        <taxon>Ascomycota</taxon>
        <taxon>Pezizomycotina</taxon>
        <taxon>Eurotiomycetes</taxon>
        <taxon>Eurotiomycetidae</taxon>
        <taxon>Eurotiales</taxon>
        <taxon>Thermoascaceae</taxon>
        <taxon>Paecilomyces</taxon>
    </lineage>
</organism>
<reference evidence="2" key="1">
    <citation type="journal article" date="2014" name="Genome Announc.">
        <title>Draft genome sequence of the formaldehyde-resistant fungus Byssochlamys spectabilis No. 5 (anamorph Paecilomyces variotii No. 5) (NBRC109023).</title>
        <authorList>
            <person name="Oka T."/>
            <person name="Ekino K."/>
            <person name="Fukuda K."/>
            <person name="Nomura Y."/>
        </authorList>
    </citation>
    <scope>NUCLEOTIDE SEQUENCE [LARGE SCALE GENOMIC DNA]</scope>
    <source>
        <strain evidence="2">No. 5 / NBRC 109023</strain>
    </source>
</reference>
<gene>
    <name evidence="1" type="ORF">PVAR5_1233</name>
</gene>
<name>V5HT28_BYSSN</name>